<dbReference type="InterPro" id="IPR012337">
    <property type="entry name" value="RNaseH-like_sf"/>
</dbReference>
<dbReference type="Gene3D" id="3.20.20.80">
    <property type="entry name" value="Glycosidases"/>
    <property type="match status" value="1"/>
</dbReference>
<feature type="region of interest" description="Disordered" evidence="5">
    <location>
        <begin position="222"/>
        <end position="265"/>
    </location>
</feature>
<evidence type="ECO:0000256" key="5">
    <source>
        <dbReference type="SAM" id="MobiDB-lite"/>
    </source>
</evidence>
<proteinExistence type="inferred from homology"/>
<evidence type="ECO:0000256" key="3">
    <source>
        <dbReference type="ARBA" id="ARBA00023295"/>
    </source>
</evidence>
<dbReference type="InterPro" id="IPR018120">
    <property type="entry name" value="Glyco_hydro_1_AS"/>
</dbReference>
<sequence>MASDSSPTLLPFNTMIHMVTIKLSSSNYLLWKSQLLPLLESQNLLGHVDGTLVPPPPFDPPTSQTPDPKHLAWKATDQRLLSLLLSSLTEEAMAEAVGLSTSREVWTALENTFSHRSKAREIRLKDDLQLMKRGTRPVTAYARAFKALCDQLHAIGRPVDDTDKTHWFLRGLGSDFSSFSTAQLALTPLPCFADLVSKAESFELFQRSLEPSATTAAAFTATSRGRASNHGHFSSNRSNQQGRSHNHSSNRGRSNSGQGRRPPRCQICRTEGHYADRCHQRYARTDSSAHLAEAFNASCSLSETNPSDWYLDTGASAHMTPAQATLDQSTTYTGKDCVIVGNGASLPITHTEFTCNRFQDHLSTSGIHHQLSCPHTPAQNGRAERKHRHVTETGLALLFHSHTSPRFWVDAFSTAAYIINRLPTSLLGAPLTKDSVVLTLPPLGYISPAMLNLMKLTFPSSIPLRLNPYLQPISPYNFQIFWNPVFPLQTCHHLPLHLIPRIFHNPGLTRVIFVLIPWMSLCRLMILLQVLLCHPRILAPLPWSSPLSCLPPAPVAATPMPSHPMLTRAKAGIFKTRHPANLAILGSSGLLSALLASTEPKGFKSAAKNPAWLAAMDEEIHALQTNRTWILVPRPANTNIVGSKWVFRTKYLPDGSIERLKARLVAKGYTQVPGLDYTDTFSPVIKATTVRVVLSLAVTNKWPLRQLDVKNAFLNGSLTEHVYMEQPPGYIDPRFPHHVCHLKKALYGLKQAPRAWFQRFSSFLLTLGFSCSRADTSLFVFHQQSVLLTSFILSSPPRTWVLSVTSLVLKLCPTPDGLFLSQLKYARDILTRAQLLDSKPVHTPMVVSQHLSADGPLFPDPTLYRSLVGALQYLTITRPDIAHAVNSVSQFMHAPTADHFLAVKRILRYVKGTLHFGLTFRPSAAPGTLVAYSDADWAGCPDTRRSTSGYSIYLGDNLVSWSAKKQPTVSRSSCESEYRALAMTAAELLWLTHLLHDLKVPLPQQPLLLCDNKSAIFLSSNPVSHKRAKHVELDYHFLRELVVAGKLRTQYVPSHLQVADIFTKSVSRSLFEFFRSKLHMEGAAYIDGKGPSIWDTFTRKQSGKIEGGGNGDVAEDVYHRYKEDIQLLKRIGLDSFRFSISWSRLFPSIKPFVTLLHYDPPQALEDEYGGFLSPKIVDDYLGYVNFCFKTFGDRVKHWVTMNEPNGFSMNGYCTGTFAPGRCSSYAGNCTAGNSATEPYIVTHHLLLAHGYAVKLYRDKYKPYQKGQIGITIVTHWFIPKDQTSANRNAATRTLDFLFGWFAHPITFGDYPQSIKVGARNRLPKFTEAQSNLLKGSIDFLGLNYYTSNYAESAPSTNSVNVTFITDKSTTLTTDKNGTPIGTPTALSWLFIHPKGLRELLLYIKENYNNPAIYITENGLADANNSSLPIKDALKDSLRIRYHYGHLSYLSKAIREGVNVKGYYAWSFLDDFEWDAGYTVRFGLTYIDFKDNLKRYLKYSAYWFKMFLLK</sequence>
<dbReference type="GO" id="GO:0008422">
    <property type="term" value="F:beta-glucosidase activity"/>
    <property type="evidence" value="ECO:0007669"/>
    <property type="project" value="TreeGrafter"/>
</dbReference>
<feature type="active site" description="Nucleophile" evidence="4">
    <location>
        <position position="1416"/>
    </location>
</feature>
<dbReference type="InterPro" id="IPR013103">
    <property type="entry name" value="RVT_2"/>
</dbReference>
<keyword evidence="3" id="KW-0326">Glycosidase</keyword>
<feature type="domain" description="Integrase catalytic" evidence="6">
    <location>
        <begin position="338"/>
        <end position="449"/>
    </location>
</feature>
<dbReference type="PROSITE" id="PS50994">
    <property type="entry name" value="INTEGRASE"/>
    <property type="match status" value="1"/>
</dbReference>
<evidence type="ECO:0000259" key="6">
    <source>
        <dbReference type="PROSITE" id="PS50994"/>
    </source>
</evidence>
<dbReference type="InterPro" id="IPR017853">
    <property type="entry name" value="GH"/>
</dbReference>
<dbReference type="PANTHER" id="PTHR10353">
    <property type="entry name" value="GLYCOSYL HYDROLASE"/>
    <property type="match status" value="1"/>
</dbReference>
<dbReference type="Pfam" id="PF07727">
    <property type="entry name" value="RVT_2"/>
    <property type="match status" value="1"/>
</dbReference>
<protein>
    <recommendedName>
        <fullName evidence="6">Integrase catalytic domain-containing protein</fullName>
    </recommendedName>
</protein>
<dbReference type="GO" id="GO:0005975">
    <property type="term" value="P:carbohydrate metabolic process"/>
    <property type="evidence" value="ECO:0007669"/>
    <property type="project" value="InterPro"/>
</dbReference>
<dbReference type="Pfam" id="PF00232">
    <property type="entry name" value="Glyco_hydro_1"/>
    <property type="match status" value="2"/>
</dbReference>
<gene>
    <name evidence="7" type="ORF">FSB_LOCUS10958</name>
</gene>
<dbReference type="CDD" id="cd09272">
    <property type="entry name" value="RNase_HI_RT_Ty1"/>
    <property type="match status" value="1"/>
</dbReference>
<dbReference type="PRINTS" id="PR00131">
    <property type="entry name" value="GLHYDRLASE1"/>
</dbReference>
<dbReference type="SUPFAM" id="SSF51445">
    <property type="entry name" value="(Trans)glycosidases"/>
    <property type="match status" value="1"/>
</dbReference>
<accession>A0A2N9EWD1</accession>
<organism evidence="7">
    <name type="scientific">Fagus sylvatica</name>
    <name type="common">Beechnut</name>
    <dbReference type="NCBI Taxonomy" id="28930"/>
    <lineage>
        <taxon>Eukaryota</taxon>
        <taxon>Viridiplantae</taxon>
        <taxon>Streptophyta</taxon>
        <taxon>Embryophyta</taxon>
        <taxon>Tracheophyta</taxon>
        <taxon>Spermatophyta</taxon>
        <taxon>Magnoliopsida</taxon>
        <taxon>eudicotyledons</taxon>
        <taxon>Gunneridae</taxon>
        <taxon>Pentapetalae</taxon>
        <taxon>rosids</taxon>
        <taxon>fabids</taxon>
        <taxon>Fagales</taxon>
        <taxon>Fagaceae</taxon>
        <taxon>Fagus</taxon>
    </lineage>
</organism>
<evidence type="ECO:0000313" key="7">
    <source>
        <dbReference type="EMBL" id="SPC83076.1"/>
    </source>
</evidence>
<evidence type="ECO:0000256" key="2">
    <source>
        <dbReference type="ARBA" id="ARBA00022801"/>
    </source>
</evidence>
<dbReference type="Gene3D" id="3.30.420.10">
    <property type="entry name" value="Ribonuclease H-like superfamily/Ribonuclease H"/>
    <property type="match status" value="1"/>
</dbReference>
<evidence type="ECO:0000256" key="1">
    <source>
        <dbReference type="ARBA" id="ARBA00010838"/>
    </source>
</evidence>
<evidence type="ECO:0000256" key="4">
    <source>
        <dbReference type="PROSITE-ProRule" id="PRU10055"/>
    </source>
</evidence>
<comment type="similarity">
    <text evidence="1">Belongs to the glycosyl hydrolase 1 family.</text>
</comment>
<dbReference type="InterPro" id="IPR043502">
    <property type="entry name" value="DNA/RNA_pol_sf"/>
</dbReference>
<dbReference type="SUPFAM" id="SSF56672">
    <property type="entry name" value="DNA/RNA polymerases"/>
    <property type="match status" value="1"/>
</dbReference>
<feature type="compositionally biased region" description="Low complexity" evidence="5">
    <location>
        <begin position="251"/>
        <end position="260"/>
    </location>
</feature>
<dbReference type="GO" id="GO:0015074">
    <property type="term" value="P:DNA integration"/>
    <property type="evidence" value="ECO:0007669"/>
    <property type="project" value="InterPro"/>
</dbReference>
<dbReference type="InterPro" id="IPR036397">
    <property type="entry name" value="RNaseH_sf"/>
</dbReference>
<feature type="compositionally biased region" description="Polar residues" evidence="5">
    <location>
        <begin position="223"/>
        <end position="241"/>
    </location>
</feature>
<dbReference type="Pfam" id="PF14223">
    <property type="entry name" value="Retrotran_gag_2"/>
    <property type="match status" value="1"/>
</dbReference>
<dbReference type="PANTHER" id="PTHR10353:SF297">
    <property type="entry name" value="VICIANIN HYDROLASE-LIKE"/>
    <property type="match status" value="1"/>
</dbReference>
<dbReference type="EMBL" id="OIVN01000620">
    <property type="protein sequence ID" value="SPC83076.1"/>
    <property type="molecule type" value="Genomic_DNA"/>
</dbReference>
<keyword evidence="2" id="KW-0378">Hydrolase</keyword>
<dbReference type="InterPro" id="IPR001360">
    <property type="entry name" value="Glyco_hydro_1"/>
</dbReference>
<dbReference type="PROSITE" id="PS00572">
    <property type="entry name" value="GLYCOSYL_HYDROL_F1_1"/>
    <property type="match status" value="1"/>
</dbReference>
<dbReference type="InterPro" id="IPR001584">
    <property type="entry name" value="Integrase_cat-core"/>
</dbReference>
<dbReference type="FunFam" id="3.20.20.80:FF:000020">
    <property type="entry name" value="Beta-glucosidase 12"/>
    <property type="match status" value="1"/>
</dbReference>
<dbReference type="GO" id="GO:0003676">
    <property type="term" value="F:nucleic acid binding"/>
    <property type="evidence" value="ECO:0007669"/>
    <property type="project" value="InterPro"/>
</dbReference>
<dbReference type="SUPFAM" id="SSF53098">
    <property type="entry name" value="Ribonuclease H-like"/>
    <property type="match status" value="1"/>
</dbReference>
<reference evidence="7" key="1">
    <citation type="submission" date="2018-02" db="EMBL/GenBank/DDBJ databases">
        <authorList>
            <person name="Cohen D.B."/>
            <person name="Kent A.D."/>
        </authorList>
    </citation>
    <scope>NUCLEOTIDE SEQUENCE</scope>
</reference>
<name>A0A2N9EWD1_FAGSY</name>